<gene>
    <name evidence="3" type="ORF">BCR32DRAFT_244289</name>
</gene>
<comment type="caution">
    <text evidence="3">The sequence shown here is derived from an EMBL/GenBank/DDBJ whole genome shotgun (WGS) entry which is preliminary data.</text>
</comment>
<evidence type="ECO:0000256" key="2">
    <source>
        <dbReference type="SAM" id="Phobius"/>
    </source>
</evidence>
<reference evidence="3 4" key="1">
    <citation type="submission" date="2016-08" db="EMBL/GenBank/DDBJ databases">
        <title>A Parts List for Fungal Cellulosomes Revealed by Comparative Genomics.</title>
        <authorList>
            <consortium name="DOE Joint Genome Institute"/>
            <person name="Haitjema C.H."/>
            <person name="Gilmore S.P."/>
            <person name="Henske J.K."/>
            <person name="Solomon K.V."/>
            <person name="De Groot R."/>
            <person name="Kuo A."/>
            <person name="Mondo S.J."/>
            <person name="Salamov A.A."/>
            <person name="Labutti K."/>
            <person name="Zhao Z."/>
            <person name="Chiniquy J."/>
            <person name="Barry K."/>
            <person name="Brewer H.M."/>
            <person name="Purvine S.O."/>
            <person name="Wright A.T."/>
            <person name="Boxma B."/>
            <person name="Van Alen T."/>
            <person name="Hackstein J.H."/>
            <person name="Baker S.E."/>
            <person name="Grigoriev I.V."/>
            <person name="O'Malley M.A."/>
        </authorList>
    </citation>
    <scope>NUCLEOTIDE SEQUENCE [LARGE SCALE GENOMIC DNA]</scope>
    <source>
        <strain evidence="3 4">S4</strain>
    </source>
</reference>
<keyword evidence="2" id="KW-0472">Membrane</keyword>
<proteinExistence type="predicted"/>
<dbReference type="EMBL" id="MCFG01000099">
    <property type="protein sequence ID" value="ORX82257.1"/>
    <property type="molecule type" value="Genomic_DNA"/>
</dbReference>
<evidence type="ECO:0000313" key="4">
    <source>
        <dbReference type="Proteomes" id="UP000193944"/>
    </source>
</evidence>
<reference evidence="3 4" key="2">
    <citation type="submission" date="2016-08" db="EMBL/GenBank/DDBJ databases">
        <title>Pervasive Adenine N6-methylation of Active Genes in Fungi.</title>
        <authorList>
            <consortium name="DOE Joint Genome Institute"/>
            <person name="Mondo S.J."/>
            <person name="Dannebaum R.O."/>
            <person name="Kuo R.C."/>
            <person name="Labutti K."/>
            <person name="Haridas S."/>
            <person name="Kuo A."/>
            <person name="Salamov A."/>
            <person name="Ahrendt S.R."/>
            <person name="Lipzen A."/>
            <person name="Sullivan W."/>
            <person name="Andreopoulos W.B."/>
            <person name="Clum A."/>
            <person name="Lindquist E."/>
            <person name="Daum C."/>
            <person name="Ramamoorthy G.K."/>
            <person name="Gryganskyi A."/>
            <person name="Culley D."/>
            <person name="Magnuson J.K."/>
            <person name="James T.Y."/>
            <person name="O'Malley M.A."/>
            <person name="Stajich J.E."/>
            <person name="Spatafora J.W."/>
            <person name="Visel A."/>
            <person name="Grigoriev I.V."/>
        </authorList>
    </citation>
    <scope>NUCLEOTIDE SEQUENCE [LARGE SCALE GENOMIC DNA]</scope>
    <source>
        <strain evidence="3 4">S4</strain>
    </source>
</reference>
<organism evidence="3 4">
    <name type="scientific">Anaeromyces robustus</name>
    <dbReference type="NCBI Taxonomy" id="1754192"/>
    <lineage>
        <taxon>Eukaryota</taxon>
        <taxon>Fungi</taxon>
        <taxon>Fungi incertae sedis</taxon>
        <taxon>Chytridiomycota</taxon>
        <taxon>Chytridiomycota incertae sedis</taxon>
        <taxon>Neocallimastigomycetes</taxon>
        <taxon>Neocallimastigales</taxon>
        <taxon>Neocallimastigaceae</taxon>
        <taxon>Anaeromyces</taxon>
    </lineage>
</organism>
<sequence>MVSRYMKIVILNKQNLMKSNFLDITMKGKDNKKKKDESKSKEKKKDNKDKKKKKDDKKKDKNKDKNNNNNNNINNINNNNLSNSFNIIDIESKNENESENESESENAKKNSNKQVFFIIEPNEYIKHYDELITMKVNNIISAIFFGIIFLLIVVVFLVAWNDLFDKCNSKSWFIFLPVMVATFISSLFNFYCLIYSLKHLSVEKSIDIALSTFGIFAGN</sequence>
<name>A0A1Y1X940_9FUNG</name>
<evidence type="ECO:0000313" key="3">
    <source>
        <dbReference type="EMBL" id="ORX82257.1"/>
    </source>
</evidence>
<feature type="compositionally biased region" description="Low complexity" evidence="1">
    <location>
        <begin position="67"/>
        <end position="80"/>
    </location>
</feature>
<feature type="transmembrane region" description="Helical" evidence="2">
    <location>
        <begin position="139"/>
        <end position="160"/>
    </location>
</feature>
<dbReference type="Proteomes" id="UP000193944">
    <property type="component" value="Unassembled WGS sequence"/>
</dbReference>
<dbReference type="OrthoDB" id="10554487at2759"/>
<feature type="transmembrane region" description="Helical" evidence="2">
    <location>
        <begin position="172"/>
        <end position="194"/>
    </location>
</feature>
<accession>A0A1Y1X940</accession>
<keyword evidence="2" id="KW-1133">Transmembrane helix</keyword>
<feature type="compositionally biased region" description="Basic and acidic residues" evidence="1">
    <location>
        <begin position="57"/>
        <end position="66"/>
    </location>
</feature>
<evidence type="ECO:0000256" key="1">
    <source>
        <dbReference type="SAM" id="MobiDB-lite"/>
    </source>
</evidence>
<keyword evidence="2" id="KW-0812">Transmembrane</keyword>
<dbReference type="AlphaFoldDB" id="A0A1Y1X940"/>
<keyword evidence="4" id="KW-1185">Reference proteome</keyword>
<feature type="compositionally biased region" description="Basic and acidic residues" evidence="1">
    <location>
        <begin position="27"/>
        <end position="49"/>
    </location>
</feature>
<protein>
    <submittedName>
        <fullName evidence="3">Uncharacterized protein</fullName>
    </submittedName>
</protein>
<feature type="region of interest" description="Disordered" evidence="1">
    <location>
        <begin position="27"/>
        <end position="80"/>
    </location>
</feature>